<keyword evidence="1" id="KW-0677">Repeat</keyword>
<name>A0A382B7A6_9ZZZZ</name>
<dbReference type="GO" id="GO:0008270">
    <property type="term" value="F:zinc ion binding"/>
    <property type="evidence" value="ECO:0007669"/>
    <property type="project" value="UniProtKB-KW"/>
</dbReference>
<organism evidence="2">
    <name type="scientific">marine metagenome</name>
    <dbReference type="NCBI Taxonomy" id="408172"/>
    <lineage>
        <taxon>unclassified sequences</taxon>
        <taxon>metagenomes</taxon>
        <taxon>ecological metagenomes</taxon>
    </lineage>
</organism>
<dbReference type="SUPFAM" id="SSF101898">
    <property type="entry name" value="NHL repeat"/>
    <property type="match status" value="1"/>
</dbReference>
<accession>A0A382B7A6</accession>
<dbReference type="InterPro" id="IPR011042">
    <property type="entry name" value="6-blade_b-propeller_TolB-like"/>
</dbReference>
<gene>
    <name evidence="2" type="ORF">METZ01_LOCUS162348</name>
</gene>
<proteinExistence type="predicted"/>
<dbReference type="InterPro" id="IPR001258">
    <property type="entry name" value="NHL_repeat"/>
</dbReference>
<dbReference type="EMBL" id="UINC01028467">
    <property type="protein sequence ID" value="SVB09494.1"/>
    <property type="molecule type" value="Genomic_DNA"/>
</dbReference>
<dbReference type="AlphaFoldDB" id="A0A382B7A6"/>
<evidence type="ECO:0000313" key="2">
    <source>
        <dbReference type="EMBL" id="SVB09494.1"/>
    </source>
</evidence>
<evidence type="ECO:0000256" key="1">
    <source>
        <dbReference type="ARBA" id="ARBA00022737"/>
    </source>
</evidence>
<dbReference type="CDD" id="cd05819">
    <property type="entry name" value="NHL"/>
    <property type="match status" value="1"/>
</dbReference>
<dbReference type="Pfam" id="PF01436">
    <property type="entry name" value="NHL"/>
    <property type="match status" value="2"/>
</dbReference>
<dbReference type="PANTHER" id="PTHR24104">
    <property type="entry name" value="E3 UBIQUITIN-PROTEIN LIGASE NHLRC1-RELATED"/>
    <property type="match status" value="1"/>
</dbReference>
<dbReference type="PROSITE" id="PS51125">
    <property type="entry name" value="NHL"/>
    <property type="match status" value="3"/>
</dbReference>
<evidence type="ECO:0008006" key="3">
    <source>
        <dbReference type="Google" id="ProtNLM"/>
    </source>
</evidence>
<protein>
    <recommendedName>
        <fullName evidence="3">SMP-30/Gluconolactonase/LRE-like region domain-containing protein</fullName>
    </recommendedName>
</protein>
<sequence>MISNMQPVVPKSEQRKYPELLRMGHRFETSVGQRHAVYAFKAPMDFAFGGDGLLYVLNRQQVAGDAAPRIRIVVLNSDDEFQRNIEPSRNGLSDGSGEKNYSSPVFCDSDLLGSLFFTDERTDKVVTIATDSGDFTADWGESGDAPGELNAPAGITRLSDGTFWVVSSRSSRVQHFTRDGMYITGFGEIGSDPGQMSYPWGVAVDPIDGSVVVADWRNDRVQRFSPEGDLIQVIDELGRDAGRLNRPSDVAIDAHGDLYICDRGNDRLVQFNRAGLFIEAMRGDAVMTERGADRLMVNPDMLRWRDNITDLGREKLFWKPTAVKVDSEFRVHVIDSGRFRMQIYRKTFRELSDGQIDSAHTYADPKIN</sequence>
<dbReference type="InterPro" id="IPR050952">
    <property type="entry name" value="TRIM-NHL_E3_ligases"/>
</dbReference>
<dbReference type="PANTHER" id="PTHR24104:SF25">
    <property type="entry name" value="PROTEIN LIN-41"/>
    <property type="match status" value="1"/>
</dbReference>
<reference evidence="2" key="1">
    <citation type="submission" date="2018-05" db="EMBL/GenBank/DDBJ databases">
        <authorList>
            <person name="Lanie J.A."/>
            <person name="Ng W.-L."/>
            <person name="Kazmierczak K.M."/>
            <person name="Andrzejewski T.M."/>
            <person name="Davidsen T.M."/>
            <person name="Wayne K.J."/>
            <person name="Tettelin H."/>
            <person name="Glass J.I."/>
            <person name="Rusch D."/>
            <person name="Podicherti R."/>
            <person name="Tsui H.-C.T."/>
            <person name="Winkler M.E."/>
        </authorList>
    </citation>
    <scope>NUCLEOTIDE SEQUENCE</scope>
</reference>
<dbReference type="Gene3D" id="2.120.10.30">
    <property type="entry name" value="TolB, C-terminal domain"/>
    <property type="match status" value="2"/>
</dbReference>